<reference evidence="1" key="2">
    <citation type="journal article" date="2023" name="Int. J. Mol. Sci.">
        <title>De Novo Assembly and Annotation of 11 Diverse Shrub Willow (Salix) Genomes Reveals Novel Gene Organization in Sex-Linked Regions.</title>
        <authorList>
            <person name="Hyden B."/>
            <person name="Feng K."/>
            <person name="Yates T.B."/>
            <person name="Jawdy S."/>
            <person name="Cereghino C."/>
            <person name="Smart L.B."/>
            <person name="Muchero W."/>
        </authorList>
    </citation>
    <scope>NUCLEOTIDE SEQUENCE</scope>
    <source>
        <tissue evidence="1">Shoot tip</tissue>
    </source>
</reference>
<dbReference type="Proteomes" id="UP001162972">
    <property type="component" value="Unassembled WGS sequence"/>
</dbReference>
<keyword evidence="2" id="KW-1185">Reference proteome</keyword>
<comment type="caution">
    <text evidence="1">The sequence shown here is derived from an EMBL/GenBank/DDBJ whole genome shotgun (WGS) entry which is preliminary data.</text>
</comment>
<reference evidence="1" key="1">
    <citation type="submission" date="2022-10" db="EMBL/GenBank/DDBJ databases">
        <authorList>
            <person name="Hyden B.L."/>
            <person name="Feng K."/>
            <person name="Yates T."/>
            <person name="Jawdy S."/>
            <person name="Smart L.B."/>
            <person name="Muchero W."/>
        </authorList>
    </citation>
    <scope>NUCLEOTIDE SEQUENCE</scope>
    <source>
        <tissue evidence="1">Shoot tip</tissue>
    </source>
</reference>
<organism evidence="1 2">
    <name type="scientific">Salix udensis</name>
    <dbReference type="NCBI Taxonomy" id="889485"/>
    <lineage>
        <taxon>Eukaryota</taxon>
        <taxon>Viridiplantae</taxon>
        <taxon>Streptophyta</taxon>
        <taxon>Embryophyta</taxon>
        <taxon>Tracheophyta</taxon>
        <taxon>Spermatophyta</taxon>
        <taxon>Magnoliopsida</taxon>
        <taxon>eudicotyledons</taxon>
        <taxon>Gunneridae</taxon>
        <taxon>Pentapetalae</taxon>
        <taxon>rosids</taxon>
        <taxon>fabids</taxon>
        <taxon>Malpighiales</taxon>
        <taxon>Salicaceae</taxon>
        <taxon>Saliceae</taxon>
        <taxon>Salix</taxon>
    </lineage>
</organism>
<proteinExistence type="predicted"/>
<name>A0AAD6J923_9ROSI</name>
<protein>
    <recommendedName>
        <fullName evidence="3">Reverse transcriptase zinc-binding domain-containing protein</fullName>
    </recommendedName>
</protein>
<dbReference type="EMBL" id="JAPFFJ010000034">
    <property type="protein sequence ID" value="KAJ6397273.1"/>
    <property type="molecule type" value="Genomic_DNA"/>
</dbReference>
<evidence type="ECO:0000313" key="2">
    <source>
        <dbReference type="Proteomes" id="UP001162972"/>
    </source>
</evidence>
<gene>
    <name evidence="1" type="ORF">OIU84_020275</name>
</gene>
<evidence type="ECO:0000313" key="1">
    <source>
        <dbReference type="EMBL" id="KAJ6397273.1"/>
    </source>
</evidence>
<sequence>MHLEDTTIWQGHSSGRFSIASAWDTFRRRRSTHPYASLAWYTGHVPRFSFIFWLASRGRLSTMDKPHCSYSHRLWTSISSKAGIDSPNLSWDLFLQWASDKFHHKASFHHLLARHAITSATYFIWQERNSRVFKQQRKPVELLINEALMQIRILLLHYEKEIPYKIGRAREWWRGPAFAWATGVGWGLGGPPGGLSFSGRSPSGSGPSGGLFLSGQRFFQSTAQSHSWAGRQAGAGFGGQAICRGF</sequence>
<evidence type="ECO:0008006" key="3">
    <source>
        <dbReference type="Google" id="ProtNLM"/>
    </source>
</evidence>
<dbReference type="AlphaFoldDB" id="A0AAD6J923"/>
<accession>A0AAD6J923</accession>